<accession>A0A914Y0X6</accession>
<evidence type="ECO:0000256" key="1">
    <source>
        <dbReference type="ARBA" id="ARBA00023157"/>
    </source>
</evidence>
<dbReference type="Proteomes" id="UP000887577">
    <property type="component" value="Unplaced"/>
</dbReference>
<feature type="domain" description="CUB" evidence="2">
    <location>
        <begin position="84"/>
        <end position="185"/>
    </location>
</feature>
<dbReference type="SUPFAM" id="SSF49854">
    <property type="entry name" value="Spermadhesin, CUB domain"/>
    <property type="match status" value="1"/>
</dbReference>
<dbReference type="Pfam" id="PF00431">
    <property type="entry name" value="CUB"/>
    <property type="match status" value="1"/>
</dbReference>
<name>A0A914Y0X6_9BILA</name>
<organism evidence="3 4">
    <name type="scientific">Panagrolaimus superbus</name>
    <dbReference type="NCBI Taxonomy" id="310955"/>
    <lineage>
        <taxon>Eukaryota</taxon>
        <taxon>Metazoa</taxon>
        <taxon>Ecdysozoa</taxon>
        <taxon>Nematoda</taxon>
        <taxon>Chromadorea</taxon>
        <taxon>Rhabditida</taxon>
        <taxon>Tylenchina</taxon>
        <taxon>Panagrolaimomorpha</taxon>
        <taxon>Panagrolaimoidea</taxon>
        <taxon>Panagrolaimidae</taxon>
        <taxon>Panagrolaimus</taxon>
    </lineage>
</organism>
<evidence type="ECO:0000313" key="4">
    <source>
        <dbReference type="WBParaSite" id="PSU_v2.g12437.t1"/>
    </source>
</evidence>
<evidence type="ECO:0000259" key="2">
    <source>
        <dbReference type="Pfam" id="PF00431"/>
    </source>
</evidence>
<dbReference type="InterPro" id="IPR000859">
    <property type="entry name" value="CUB_dom"/>
</dbReference>
<dbReference type="AlphaFoldDB" id="A0A914Y0X6"/>
<dbReference type="InterPro" id="IPR035914">
    <property type="entry name" value="Sperma_CUB_dom_sf"/>
</dbReference>
<reference evidence="4" key="1">
    <citation type="submission" date="2022-11" db="UniProtKB">
        <authorList>
            <consortium name="WormBaseParasite"/>
        </authorList>
    </citation>
    <scope>IDENTIFICATION</scope>
</reference>
<dbReference type="Gene3D" id="2.60.120.290">
    <property type="entry name" value="Spermadhesin, CUB domain"/>
    <property type="match status" value="1"/>
</dbReference>
<keyword evidence="1" id="KW-1015">Disulfide bond</keyword>
<keyword evidence="3" id="KW-1185">Reference proteome</keyword>
<evidence type="ECO:0000313" key="3">
    <source>
        <dbReference type="Proteomes" id="UP000887577"/>
    </source>
</evidence>
<proteinExistence type="predicted"/>
<protein>
    <submittedName>
        <fullName evidence="4">CUB domain-containing protein</fullName>
    </submittedName>
</protein>
<dbReference type="WBParaSite" id="PSU_v2.g12437.t1">
    <property type="protein sequence ID" value="PSU_v2.g12437.t1"/>
    <property type="gene ID" value="PSU_v2.g12437"/>
</dbReference>
<sequence>MLLLNYNNLEKQLKGLIKNNRFKNYKNTYRFDKNITDTEVYYFTSDAGSFTLYYNDTNDASVGTHFSALISDVNVPSSSTTEQCSSSSMADENKIMVYNLDYETGYKANQNCKYSIAMKEKQEISVSIEIFHIEKNVDTLFLIHGAKKYALTPDGMYSLQLTAAANNSLIVFNADSSVQQAGFEVALKTLDCSCPTQQIVVPCDLEIRFGPLNGGDVNYCDDMNCSYQVCDAEKIHFNT</sequence>